<gene>
    <name evidence="3" type="ORF">M501DRAFT_806706</name>
</gene>
<feature type="domain" description="DUF7730" evidence="2">
    <location>
        <begin position="53"/>
        <end position="261"/>
    </location>
</feature>
<proteinExistence type="predicted"/>
<feature type="region of interest" description="Disordered" evidence="1">
    <location>
        <begin position="122"/>
        <end position="144"/>
    </location>
</feature>
<organism evidence="3 4">
    <name type="scientific">Patellaria atrata CBS 101060</name>
    <dbReference type="NCBI Taxonomy" id="1346257"/>
    <lineage>
        <taxon>Eukaryota</taxon>
        <taxon>Fungi</taxon>
        <taxon>Dikarya</taxon>
        <taxon>Ascomycota</taxon>
        <taxon>Pezizomycotina</taxon>
        <taxon>Dothideomycetes</taxon>
        <taxon>Dothideomycetes incertae sedis</taxon>
        <taxon>Patellariales</taxon>
        <taxon>Patellariaceae</taxon>
        <taxon>Patellaria</taxon>
    </lineage>
</organism>
<evidence type="ECO:0000313" key="3">
    <source>
        <dbReference type="EMBL" id="KAF2834078.1"/>
    </source>
</evidence>
<reference evidence="3" key="1">
    <citation type="journal article" date="2020" name="Stud. Mycol.">
        <title>101 Dothideomycetes genomes: a test case for predicting lifestyles and emergence of pathogens.</title>
        <authorList>
            <person name="Haridas S."/>
            <person name="Albert R."/>
            <person name="Binder M."/>
            <person name="Bloem J."/>
            <person name="Labutti K."/>
            <person name="Salamov A."/>
            <person name="Andreopoulos B."/>
            <person name="Baker S."/>
            <person name="Barry K."/>
            <person name="Bills G."/>
            <person name="Bluhm B."/>
            <person name="Cannon C."/>
            <person name="Castanera R."/>
            <person name="Culley D."/>
            <person name="Daum C."/>
            <person name="Ezra D."/>
            <person name="Gonzalez J."/>
            <person name="Henrissat B."/>
            <person name="Kuo A."/>
            <person name="Liang C."/>
            <person name="Lipzen A."/>
            <person name="Lutzoni F."/>
            <person name="Magnuson J."/>
            <person name="Mondo S."/>
            <person name="Nolan M."/>
            <person name="Ohm R."/>
            <person name="Pangilinan J."/>
            <person name="Park H.-J."/>
            <person name="Ramirez L."/>
            <person name="Alfaro M."/>
            <person name="Sun H."/>
            <person name="Tritt A."/>
            <person name="Yoshinaga Y."/>
            <person name="Zwiers L.-H."/>
            <person name="Turgeon B."/>
            <person name="Goodwin S."/>
            <person name="Spatafora J."/>
            <person name="Crous P."/>
            <person name="Grigoriev I."/>
        </authorList>
    </citation>
    <scope>NUCLEOTIDE SEQUENCE</scope>
    <source>
        <strain evidence="3">CBS 101060</strain>
    </source>
</reference>
<keyword evidence="4" id="KW-1185">Reference proteome</keyword>
<evidence type="ECO:0000313" key="4">
    <source>
        <dbReference type="Proteomes" id="UP000799429"/>
    </source>
</evidence>
<evidence type="ECO:0000256" key="1">
    <source>
        <dbReference type="SAM" id="MobiDB-lite"/>
    </source>
</evidence>
<accession>A0A9P4S2W7</accession>
<feature type="region of interest" description="Disordered" evidence="1">
    <location>
        <begin position="88"/>
        <end position="110"/>
    </location>
</feature>
<dbReference type="InterPro" id="IPR056632">
    <property type="entry name" value="DUF7730"/>
</dbReference>
<name>A0A9P4S2W7_9PEZI</name>
<evidence type="ECO:0000259" key="2">
    <source>
        <dbReference type="Pfam" id="PF24864"/>
    </source>
</evidence>
<dbReference type="Pfam" id="PF24864">
    <property type="entry name" value="DUF7730"/>
    <property type="match status" value="1"/>
</dbReference>
<dbReference type="AlphaFoldDB" id="A0A9P4S2W7"/>
<comment type="caution">
    <text evidence="3">The sequence shown here is derived from an EMBL/GenBank/DDBJ whole genome shotgun (WGS) entry which is preliminary data.</text>
</comment>
<dbReference type="PANTHER" id="PTHR42085:SF8">
    <property type="entry name" value="F-BOX DOMAIN-CONTAINING PROTEIN"/>
    <property type="match status" value="1"/>
</dbReference>
<dbReference type="PANTHER" id="PTHR42085">
    <property type="entry name" value="F-BOX DOMAIN-CONTAINING PROTEIN"/>
    <property type="match status" value="1"/>
</dbReference>
<feature type="non-terminal residue" evidence="3">
    <location>
        <position position="410"/>
    </location>
</feature>
<dbReference type="InterPro" id="IPR038883">
    <property type="entry name" value="AN11006-like"/>
</dbReference>
<dbReference type="Proteomes" id="UP000799429">
    <property type="component" value="Unassembled WGS sequence"/>
</dbReference>
<sequence length="410" mass="47479">MGSVFSKHQEYSIMRFRRTTNRQIRRTKRELELTWQEPVADTSGSVELRRQNIPFFQLPLEMRNQIYSYIIPERVNLIDREFKFTNPYSTRPDEQDILQSEQDKAGQHSIDSETAAELRARRRENSTRTAEYEEESDPTEQPVKLGDALRDLRQKLPIIFCNKQTAAEALSLLYKETTFCILEYCTRPADYLALLTSLPRSQLNRIQHLHFDVWTLQTHLCIDAASDTTTTSPTAEWTPLLETIATMPALRSIALELPYTRTLYTPAHFLAVYNHANPDEEAHLDAQAWTHQGLAFNWPVARAFVFLLARGGLAELRLIWPLPLPPDADLDALPGIEWLRIPRAPEAEREDERRVLDRMGRWLGDQPDADMHTAWREYHDKLARDERLDFVLSLRGGDGRGGSVVVCRRR</sequence>
<dbReference type="EMBL" id="MU006163">
    <property type="protein sequence ID" value="KAF2834078.1"/>
    <property type="molecule type" value="Genomic_DNA"/>
</dbReference>
<protein>
    <recommendedName>
        <fullName evidence="2">DUF7730 domain-containing protein</fullName>
    </recommendedName>
</protein>